<name>U7PJJ3_SPOS1</name>
<comment type="similarity">
    <text evidence="5">Belongs to the SAT4 family.</text>
</comment>
<dbReference type="Pfam" id="PF20684">
    <property type="entry name" value="Fung_rhodopsin"/>
    <property type="match status" value="1"/>
</dbReference>
<feature type="transmembrane region" description="Helical" evidence="7">
    <location>
        <begin position="131"/>
        <end position="152"/>
    </location>
</feature>
<accession>U7PJJ3</accession>
<evidence type="ECO:0000256" key="2">
    <source>
        <dbReference type="ARBA" id="ARBA00022692"/>
    </source>
</evidence>
<feature type="transmembrane region" description="Helical" evidence="7">
    <location>
        <begin position="20"/>
        <end position="42"/>
    </location>
</feature>
<dbReference type="PANTHER" id="PTHR33048">
    <property type="entry name" value="PTH11-LIKE INTEGRAL MEMBRANE PROTEIN (AFU_ORTHOLOGUE AFUA_5G11245)"/>
    <property type="match status" value="1"/>
</dbReference>
<dbReference type="PANTHER" id="PTHR33048:SF42">
    <property type="entry name" value="INTEGRAL MEMBRANE PROTEIN"/>
    <property type="match status" value="1"/>
</dbReference>
<feature type="transmembrane region" description="Helical" evidence="7">
    <location>
        <begin position="182"/>
        <end position="204"/>
    </location>
</feature>
<dbReference type="OrthoDB" id="5417887at2759"/>
<dbReference type="InterPro" id="IPR049326">
    <property type="entry name" value="Rhodopsin_dom_fungi"/>
</dbReference>
<dbReference type="InterPro" id="IPR052337">
    <property type="entry name" value="SAT4-like"/>
</dbReference>
<dbReference type="GO" id="GO:0016020">
    <property type="term" value="C:membrane"/>
    <property type="evidence" value="ECO:0007669"/>
    <property type="project" value="UniProtKB-SubCell"/>
</dbReference>
<evidence type="ECO:0000256" key="3">
    <source>
        <dbReference type="ARBA" id="ARBA00022989"/>
    </source>
</evidence>
<sequence>MTTLASPSAADLSHDDYGPQLVALSCALLLAAALFLVLRIVLKVVHRRGLWWDDYLLVAAWLVLTAAVVLNIVDVGYGYGRHSWDVDPVHIPAIVTNGTLSGTLVLLAACWSKTSFAFTLLRLPIGWMRPLVWTIIVTLNVSMHLSALSIWIECPAAPPSVSGLGIDTGDRLCIPIPLAVQYGIAVGGYSAAVDFVLALLPWKILWNLQMQRREKMGVLIAMSMGVFAGLSAAIKTTKIATLESPDIIDSVQLAAWGMAEVDVTIMAASIPILRALFRPGSSRRAPNMNNWDDIMGVTAAQRRGAAAAAAAAANVACSVSTDAAAAAIATAPMTSPPEKRWPLLTPKSVRFPSLHGSGRASHTSTKEDLETDFDFDAEDDDLKKPAAPRSSIWTYVKSPRSSV</sequence>
<evidence type="ECO:0000256" key="5">
    <source>
        <dbReference type="ARBA" id="ARBA00038359"/>
    </source>
</evidence>
<evidence type="ECO:0000256" key="7">
    <source>
        <dbReference type="SAM" id="Phobius"/>
    </source>
</evidence>
<evidence type="ECO:0000313" key="10">
    <source>
        <dbReference type="Proteomes" id="UP000018087"/>
    </source>
</evidence>
<protein>
    <recommendedName>
        <fullName evidence="8">Rhodopsin domain-containing protein</fullName>
    </recommendedName>
</protein>
<evidence type="ECO:0000259" key="8">
    <source>
        <dbReference type="Pfam" id="PF20684"/>
    </source>
</evidence>
<feature type="transmembrane region" description="Helical" evidence="7">
    <location>
        <begin position="54"/>
        <end position="77"/>
    </location>
</feature>
<feature type="domain" description="Rhodopsin" evidence="8">
    <location>
        <begin position="38"/>
        <end position="278"/>
    </location>
</feature>
<keyword evidence="10" id="KW-1185">Reference proteome</keyword>
<dbReference type="Proteomes" id="UP000018087">
    <property type="component" value="Unassembled WGS sequence"/>
</dbReference>
<dbReference type="EMBL" id="KI440856">
    <property type="protein sequence ID" value="ERS95091.1"/>
    <property type="molecule type" value="Genomic_DNA"/>
</dbReference>
<dbReference type="AlphaFoldDB" id="U7PJJ3"/>
<evidence type="ECO:0000256" key="6">
    <source>
        <dbReference type="SAM" id="MobiDB-lite"/>
    </source>
</evidence>
<feature type="transmembrane region" description="Helical" evidence="7">
    <location>
        <begin position="254"/>
        <end position="277"/>
    </location>
</feature>
<feature type="transmembrane region" description="Helical" evidence="7">
    <location>
        <begin position="216"/>
        <end position="234"/>
    </location>
</feature>
<comment type="subcellular location">
    <subcellularLocation>
        <location evidence="1">Membrane</location>
        <topology evidence="1">Multi-pass membrane protein</topology>
    </subcellularLocation>
</comment>
<feature type="compositionally biased region" description="Acidic residues" evidence="6">
    <location>
        <begin position="369"/>
        <end position="380"/>
    </location>
</feature>
<feature type="transmembrane region" description="Helical" evidence="7">
    <location>
        <begin position="89"/>
        <end position="111"/>
    </location>
</feature>
<reference evidence="10" key="1">
    <citation type="journal article" date="2014" name="Genome Announc.">
        <title>Genome sequence of the pathogenic fungus Sporothrix schenckii (ATCC 58251).</title>
        <authorList>
            <person name="Cuomo C.A."/>
            <person name="Rodriguez-Del Valle N."/>
            <person name="Perez-Sanchez L."/>
            <person name="Abouelleil A."/>
            <person name="Goldberg J."/>
            <person name="Young S."/>
            <person name="Zeng Q."/>
            <person name="Birren B.W."/>
        </authorList>
    </citation>
    <scope>NUCLEOTIDE SEQUENCE [LARGE SCALE GENOMIC DNA]</scope>
    <source>
        <strain evidence="10">ATCC 58251 / de Perez 2211183</strain>
    </source>
</reference>
<keyword evidence="3 7" id="KW-1133">Transmembrane helix</keyword>
<keyword evidence="2 7" id="KW-0812">Transmembrane</keyword>
<keyword evidence="4 7" id="KW-0472">Membrane</keyword>
<feature type="region of interest" description="Disordered" evidence="6">
    <location>
        <begin position="352"/>
        <end position="390"/>
    </location>
</feature>
<organism evidence="9 10">
    <name type="scientific">Sporothrix schenckii (strain ATCC 58251 / de Perez 2211183)</name>
    <name type="common">Rose-picker's disease fungus</name>
    <dbReference type="NCBI Taxonomy" id="1391915"/>
    <lineage>
        <taxon>Eukaryota</taxon>
        <taxon>Fungi</taxon>
        <taxon>Dikarya</taxon>
        <taxon>Ascomycota</taxon>
        <taxon>Pezizomycotina</taxon>
        <taxon>Sordariomycetes</taxon>
        <taxon>Sordariomycetidae</taxon>
        <taxon>Ophiostomatales</taxon>
        <taxon>Ophiostomataceae</taxon>
        <taxon>Sporothrix</taxon>
    </lineage>
</organism>
<evidence type="ECO:0000313" key="9">
    <source>
        <dbReference type="EMBL" id="ERS95091.1"/>
    </source>
</evidence>
<evidence type="ECO:0000256" key="1">
    <source>
        <dbReference type="ARBA" id="ARBA00004141"/>
    </source>
</evidence>
<evidence type="ECO:0000256" key="4">
    <source>
        <dbReference type="ARBA" id="ARBA00023136"/>
    </source>
</evidence>
<dbReference type="HOGENOM" id="CLU_028200_3_0_1"/>
<gene>
    <name evidence="9" type="ORF">HMPREF1624_08580</name>
</gene>
<proteinExistence type="inferred from homology"/>